<feature type="coiled-coil region" evidence="1">
    <location>
        <begin position="16"/>
        <end position="43"/>
    </location>
</feature>
<dbReference type="AlphaFoldDB" id="W8KUW6"/>
<feature type="coiled-coil region" evidence="1">
    <location>
        <begin position="75"/>
        <end position="103"/>
    </location>
</feature>
<organism evidence="2 3">
    <name type="scientific">Ectothiorhodospira haloalkaliphila</name>
    <dbReference type="NCBI Taxonomy" id="421628"/>
    <lineage>
        <taxon>Bacteria</taxon>
        <taxon>Pseudomonadati</taxon>
        <taxon>Pseudomonadota</taxon>
        <taxon>Gammaproteobacteria</taxon>
        <taxon>Chromatiales</taxon>
        <taxon>Ectothiorhodospiraceae</taxon>
        <taxon>Ectothiorhodospira</taxon>
    </lineage>
</organism>
<keyword evidence="3" id="KW-1185">Reference proteome</keyword>
<dbReference type="OrthoDB" id="5297564at2"/>
<dbReference type="Proteomes" id="UP000019442">
    <property type="component" value="Chromosome"/>
</dbReference>
<dbReference type="Pfam" id="PF13557">
    <property type="entry name" value="Phenol_MetA_deg"/>
    <property type="match status" value="1"/>
</dbReference>
<name>W8KUW6_9GAMM</name>
<keyword evidence="1" id="KW-0175">Coiled coil</keyword>
<protein>
    <recommendedName>
        <fullName evidence="4">Transporter</fullName>
    </recommendedName>
</protein>
<evidence type="ECO:0000313" key="3">
    <source>
        <dbReference type="Proteomes" id="UP000019442"/>
    </source>
</evidence>
<evidence type="ECO:0008006" key="4">
    <source>
        <dbReference type="Google" id="ProtNLM"/>
    </source>
</evidence>
<proteinExistence type="predicted"/>
<dbReference type="HOGENOM" id="CLU_041778_0_1_6"/>
<dbReference type="EMBL" id="CP007268">
    <property type="protein sequence ID" value="AHK80807.1"/>
    <property type="molecule type" value="Genomic_DNA"/>
</dbReference>
<evidence type="ECO:0000256" key="1">
    <source>
        <dbReference type="SAM" id="Coils"/>
    </source>
</evidence>
<accession>W8KUW6</accession>
<dbReference type="RefSeq" id="WP_025282923.1">
    <property type="nucleotide sequence ID" value="NZ_CP007268.1"/>
</dbReference>
<evidence type="ECO:0000313" key="2">
    <source>
        <dbReference type="EMBL" id="AHK80807.1"/>
    </source>
</evidence>
<sequence>MSWLCIVAVSGVPATMAMADERIDQLQEELRELRRAIVVRDDVIRHLIDRLDELESHLHPSAPGPAQIREPDPQQEALEQAVQEAAEEERREQERLIRAAFEQTLIDRGGLLLPPGTFEADLGFSYISSSSDRIVIDGFTILPVLVVGDIVNERVRTDIAQTTFTGRIGLPEDWQLEARIPWGWQRRQVVTAENEESTQSAQGLGDIELALSHQLIRGSERWPDLLGSLRWKTTTGDNPFDQEPGRQLSLGSGFNSYAGSLTLVHVTDPAVFFGGLSYTYNEGVDIEAGRFRSGNTVGAQVGLALALNLDTSISFGFSQQVSASSRIDDARIPGSSLVTSTFNVGASYSTSPDFTVDFGLGIGVTADSPDLQFTVGMPLRLRQ</sequence>
<gene>
    <name evidence="2" type="ORF">M911_15835</name>
</gene>
<dbReference type="KEGG" id="hhc:M911_15835"/>
<reference evidence="3" key="2">
    <citation type="submission" date="2014-02" db="EMBL/GenBank/DDBJ databases">
        <title>Draft Genome Sequence of extremely halophilic bacteria Halorhodospira halochloris.</title>
        <authorList>
            <person name="Singh K.S."/>
        </authorList>
    </citation>
    <scope>NUCLEOTIDE SEQUENCE [LARGE SCALE GENOMIC DNA]</scope>
    <source>
        <strain evidence="3">A</strain>
    </source>
</reference>
<dbReference type="InterPro" id="IPR025737">
    <property type="entry name" value="FApF"/>
</dbReference>
<reference evidence="2 3" key="1">
    <citation type="journal article" date="2014" name="J Genomics">
        <title>Draft Genome Sequence of the Extremely Halophilic Phototrophic Purple Sulfur Bacterium Halorhodospira halochloris.</title>
        <authorList>
            <person name="Singh K.S."/>
            <person name="Kirksey J."/>
            <person name="Hoff W.D."/>
            <person name="Deole R."/>
        </authorList>
    </citation>
    <scope>NUCLEOTIDE SEQUENCE [LARGE SCALE GENOMIC DNA]</scope>
    <source>
        <strain evidence="2 3">A</strain>
    </source>
</reference>